<dbReference type="PATRIC" id="fig|1423772.3.peg.2100"/>
<feature type="transmembrane region" description="Helical" evidence="1">
    <location>
        <begin position="64"/>
        <end position="87"/>
    </location>
</feature>
<evidence type="ECO:0000256" key="1">
    <source>
        <dbReference type="SAM" id="Phobius"/>
    </source>
</evidence>
<organism evidence="2 3">
    <name type="scientific">Ligilactobacillus murinus DSM 20452 = NBRC 14221</name>
    <dbReference type="NCBI Taxonomy" id="1423772"/>
    <lineage>
        <taxon>Bacteria</taxon>
        <taxon>Bacillati</taxon>
        <taxon>Bacillota</taxon>
        <taxon>Bacilli</taxon>
        <taxon>Lactobacillales</taxon>
        <taxon>Lactobacillaceae</taxon>
        <taxon>Ligilactobacillus</taxon>
    </lineage>
</organism>
<feature type="transmembrane region" description="Helical" evidence="1">
    <location>
        <begin position="99"/>
        <end position="122"/>
    </location>
</feature>
<protein>
    <submittedName>
        <fullName evidence="2">Uncharacterized protein</fullName>
    </submittedName>
</protein>
<evidence type="ECO:0000313" key="3">
    <source>
        <dbReference type="Proteomes" id="UP000051612"/>
    </source>
</evidence>
<dbReference type="RefSeq" id="WP_056958781.1">
    <property type="nucleotide sequence ID" value="NZ_AYYN01000047.1"/>
</dbReference>
<keyword evidence="1" id="KW-0812">Transmembrane</keyword>
<dbReference type="Proteomes" id="UP000051612">
    <property type="component" value="Unassembled WGS sequence"/>
</dbReference>
<comment type="caution">
    <text evidence="2">The sequence shown here is derived from an EMBL/GenBank/DDBJ whole genome shotgun (WGS) entry which is preliminary data.</text>
</comment>
<reference evidence="2 3" key="1">
    <citation type="journal article" date="2015" name="Genome Announc.">
        <title>Expanding the biotechnology potential of lactobacilli through comparative genomics of 213 strains and associated genera.</title>
        <authorList>
            <person name="Sun Z."/>
            <person name="Harris H.M."/>
            <person name="McCann A."/>
            <person name="Guo C."/>
            <person name="Argimon S."/>
            <person name="Zhang W."/>
            <person name="Yang X."/>
            <person name="Jeffery I.B."/>
            <person name="Cooney J.C."/>
            <person name="Kagawa T.F."/>
            <person name="Liu W."/>
            <person name="Song Y."/>
            <person name="Salvetti E."/>
            <person name="Wrobel A."/>
            <person name="Rasinkangas P."/>
            <person name="Parkhill J."/>
            <person name="Rea M.C."/>
            <person name="O'Sullivan O."/>
            <person name="Ritari J."/>
            <person name="Douillard F.P."/>
            <person name="Paul Ross R."/>
            <person name="Yang R."/>
            <person name="Briner A.E."/>
            <person name="Felis G.E."/>
            <person name="de Vos W.M."/>
            <person name="Barrangou R."/>
            <person name="Klaenhammer T.R."/>
            <person name="Caufield P.W."/>
            <person name="Cui Y."/>
            <person name="Zhang H."/>
            <person name="O'Toole P.W."/>
        </authorList>
    </citation>
    <scope>NUCLEOTIDE SEQUENCE [LARGE SCALE GENOMIC DNA]</scope>
    <source>
        <strain evidence="2 3">DSM 20452</strain>
    </source>
</reference>
<evidence type="ECO:0000313" key="2">
    <source>
        <dbReference type="EMBL" id="KRM76152.1"/>
    </source>
</evidence>
<name>A0A0R2BA47_9LACO</name>
<keyword evidence="1" id="KW-0472">Membrane</keyword>
<accession>A0A0R2BA47</accession>
<keyword evidence="1" id="KW-1133">Transmembrane helix</keyword>
<feature type="transmembrane region" description="Helical" evidence="1">
    <location>
        <begin position="134"/>
        <end position="153"/>
    </location>
</feature>
<feature type="transmembrane region" description="Helical" evidence="1">
    <location>
        <begin position="6"/>
        <end position="21"/>
    </location>
</feature>
<dbReference type="EMBL" id="AYYN01000047">
    <property type="protein sequence ID" value="KRM76152.1"/>
    <property type="molecule type" value="Genomic_DNA"/>
</dbReference>
<feature type="transmembrane region" description="Helical" evidence="1">
    <location>
        <begin position="41"/>
        <end position="58"/>
    </location>
</feature>
<sequence length="165" mass="18250">MLGSLFVILFFAVVGLVLFLQKDDGYDERQTVIMDRGGRYGLLTVLLLNAAFYIFSVFDSFPELSVRFTSTMSIWSGILVASLYAIWNHAYFSLKSEKTNGFAVVMLIMGIPNLLIGVVDLLGLWGGSPDLTKGVSFLIFGISCFCIALTIMLRNHLDSNEEGDL</sequence>
<dbReference type="AlphaFoldDB" id="A0A0R2BA47"/>
<proteinExistence type="predicted"/>
<gene>
    <name evidence="2" type="ORF">FC48_GL001965</name>
</gene>